<dbReference type="EMBL" id="BOQP01000036">
    <property type="protein sequence ID" value="GIM79111.1"/>
    <property type="molecule type" value="Genomic_DNA"/>
</dbReference>
<organism evidence="1 2">
    <name type="scientific">Winogradskya consettensis</name>
    <dbReference type="NCBI Taxonomy" id="113560"/>
    <lineage>
        <taxon>Bacteria</taxon>
        <taxon>Bacillati</taxon>
        <taxon>Actinomycetota</taxon>
        <taxon>Actinomycetes</taxon>
        <taxon>Micromonosporales</taxon>
        <taxon>Micromonosporaceae</taxon>
        <taxon>Winogradskya</taxon>
    </lineage>
</organism>
<gene>
    <name evidence="1" type="ORF">Aco04nite_63880</name>
</gene>
<dbReference type="InterPro" id="IPR011990">
    <property type="entry name" value="TPR-like_helical_dom_sf"/>
</dbReference>
<accession>A0A919SV08</accession>
<evidence type="ECO:0000313" key="1">
    <source>
        <dbReference type="EMBL" id="GIM79111.1"/>
    </source>
</evidence>
<proteinExistence type="predicted"/>
<dbReference type="AlphaFoldDB" id="A0A919SV08"/>
<dbReference type="PANTHER" id="PTHR46082:SF6">
    <property type="entry name" value="AAA+ ATPASE DOMAIN-CONTAINING PROTEIN-RELATED"/>
    <property type="match status" value="1"/>
</dbReference>
<dbReference type="RefSeq" id="WP_213000909.1">
    <property type="nucleotide sequence ID" value="NZ_BAAATW010000017.1"/>
</dbReference>
<dbReference type="Gene3D" id="1.25.40.10">
    <property type="entry name" value="Tetratricopeptide repeat domain"/>
    <property type="match status" value="1"/>
</dbReference>
<keyword evidence="2" id="KW-1185">Reference proteome</keyword>
<reference evidence="1" key="1">
    <citation type="submission" date="2021-03" db="EMBL/GenBank/DDBJ databases">
        <title>Whole genome shotgun sequence of Actinoplanes consettensis NBRC 14913.</title>
        <authorList>
            <person name="Komaki H."/>
            <person name="Tamura T."/>
        </authorList>
    </citation>
    <scope>NUCLEOTIDE SEQUENCE</scope>
    <source>
        <strain evidence="1">NBRC 14913</strain>
    </source>
</reference>
<evidence type="ECO:0000313" key="2">
    <source>
        <dbReference type="Proteomes" id="UP000680865"/>
    </source>
</evidence>
<dbReference type="Proteomes" id="UP000680865">
    <property type="component" value="Unassembled WGS sequence"/>
</dbReference>
<evidence type="ECO:0008006" key="3">
    <source>
        <dbReference type="Google" id="ProtNLM"/>
    </source>
</evidence>
<dbReference type="InterPro" id="IPR053137">
    <property type="entry name" value="NLR-like"/>
</dbReference>
<dbReference type="Pfam" id="PF13374">
    <property type="entry name" value="TPR_10"/>
    <property type="match status" value="1"/>
</dbReference>
<protein>
    <recommendedName>
        <fullName evidence="3">Tetratricopeptide repeat protein</fullName>
    </recommendedName>
</protein>
<dbReference type="PANTHER" id="PTHR46082">
    <property type="entry name" value="ATP/GTP-BINDING PROTEIN-RELATED"/>
    <property type="match status" value="1"/>
</dbReference>
<dbReference type="Pfam" id="PF13424">
    <property type="entry name" value="TPR_12"/>
    <property type="match status" value="1"/>
</dbReference>
<comment type="caution">
    <text evidence="1">The sequence shown here is derived from an EMBL/GenBank/DDBJ whole genome shotgun (WGS) entry which is preliminary data.</text>
</comment>
<dbReference type="SUPFAM" id="SSF48452">
    <property type="entry name" value="TPR-like"/>
    <property type="match status" value="1"/>
</dbReference>
<sequence length="345" mass="37012">MQPQLRDPAAAGLAMLLSQFAPAPIPADLLKPGPLAVLAEAGMVVPVGDGGLVRVPESVSASLRAHPVAVPGRRLFGRRPHNWPEAAAGFLTSVLPSAVQDPATWDLWELLLPHAEAVLQKTNQASRTTGVLRYRCGTYLRERGQLLDAARHLSQASGEATRDIDAANAMSAYAIVLQELGELQEARNLYERSLATTRKVRGELDPATLSVMNNLAAVLNELGDFPAARQLLTFTVERFRRALGPDNPGTLSAMTNLAAALYGAGDRPAARGLLEESLAGHRRVLGDDDPQTLSSAFNLAVMLHHLGEPAADLYAWTLAGRRRVLGHHHPATQLTERHLAALTPN</sequence>
<name>A0A919SV08_9ACTN</name>